<dbReference type="PANTHER" id="PTHR33491">
    <property type="entry name" value="OSJNBA0016N04.9 PROTEIN"/>
    <property type="match status" value="1"/>
</dbReference>
<dbReference type="CDD" id="cd00054">
    <property type="entry name" value="EGF_CA"/>
    <property type="match status" value="1"/>
</dbReference>
<organism evidence="3 4">
    <name type="scientific">Datura stramonium</name>
    <name type="common">Jimsonweed</name>
    <name type="synonym">Common thornapple</name>
    <dbReference type="NCBI Taxonomy" id="4076"/>
    <lineage>
        <taxon>Eukaryota</taxon>
        <taxon>Viridiplantae</taxon>
        <taxon>Streptophyta</taxon>
        <taxon>Embryophyta</taxon>
        <taxon>Tracheophyta</taxon>
        <taxon>Spermatophyta</taxon>
        <taxon>Magnoliopsida</taxon>
        <taxon>eudicotyledons</taxon>
        <taxon>Gunneridae</taxon>
        <taxon>Pentapetalae</taxon>
        <taxon>asterids</taxon>
        <taxon>lamiids</taxon>
        <taxon>Solanales</taxon>
        <taxon>Solanaceae</taxon>
        <taxon>Solanoideae</taxon>
        <taxon>Datureae</taxon>
        <taxon>Datura</taxon>
    </lineage>
</organism>
<dbReference type="Gene3D" id="2.10.25.10">
    <property type="entry name" value="Laminin"/>
    <property type="match status" value="1"/>
</dbReference>
<dbReference type="InterPro" id="IPR000742">
    <property type="entry name" value="EGF"/>
</dbReference>
<comment type="caution">
    <text evidence="3">The sequence shown here is derived from an EMBL/GenBank/DDBJ whole genome shotgun (WGS) entry which is preliminary data.</text>
</comment>
<proteinExistence type="predicted"/>
<comment type="caution">
    <text evidence="1">Lacks conserved residue(s) required for the propagation of feature annotation.</text>
</comment>
<evidence type="ECO:0000256" key="1">
    <source>
        <dbReference type="PROSITE-ProRule" id="PRU00076"/>
    </source>
</evidence>
<keyword evidence="4" id="KW-1185">Reference proteome</keyword>
<name>A0ABS8V4I4_DATST</name>
<accession>A0ABS8V4I4</accession>
<evidence type="ECO:0000313" key="3">
    <source>
        <dbReference type="EMBL" id="MCD9641629.1"/>
    </source>
</evidence>
<protein>
    <recommendedName>
        <fullName evidence="2">EGF-like domain-containing protein</fullName>
    </recommendedName>
</protein>
<dbReference type="PROSITE" id="PS50026">
    <property type="entry name" value="EGF_3"/>
    <property type="match status" value="1"/>
</dbReference>
<keyword evidence="1" id="KW-0245">EGF-like domain</keyword>
<gene>
    <name evidence="3" type="ORF">HAX54_027944</name>
</gene>
<dbReference type="Proteomes" id="UP000823775">
    <property type="component" value="Unassembled WGS sequence"/>
</dbReference>
<dbReference type="EMBL" id="JACEIK010003414">
    <property type="protein sequence ID" value="MCD9641629.1"/>
    <property type="molecule type" value="Genomic_DNA"/>
</dbReference>
<evidence type="ECO:0000313" key="4">
    <source>
        <dbReference type="Proteomes" id="UP000823775"/>
    </source>
</evidence>
<evidence type="ECO:0000259" key="2">
    <source>
        <dbReference type="PROSITE" id="PS50026"/>
    </source>
</evidence>
<dbReference type="Pfam" id="PF00008">
    <property type="entry name" value="EGF"/>
    <property type="match status" value="1"/>
</dbReference>
<feature type="domain" description="EGF-like" evidence="2">
    <location>
        <begin position="19"/>
        <end position="63"/>
    </location>
</feature>
<sequence length="176" mass="18251">MDNVPIVLDWAIGNLTCVEAQQHKDYACLVNSQCVDSGTGLGGYRCSCDPGYEGNPYVSPGCQASLQHSTSPSADLVKSHGGSDCGAAARSAPGRLLCSLTGRLPLFFLGKPLPDLGHQASRAFFSFPAVALVAVAAARSGLHCCSRSATVAAALSLLRLTPAFLLFSVLRPLQTG</sequence>
<reference evidence="3 4" key="1">
    <citation type="journal article" date="2021" name="BMC Genomics">
        <title>Datura genome reveals duplications of psychoactive alkaloid biosynthetic genes and high mutation rate following tissue culture.</title>
        <authorList>
            <person name="Rajewski A."/>
            <person name="Carter-House D."/>
            <person name="Stajich J."/>
            <person name="Litt A."/>
        </authorList>
    </citation>
    <scope>NUCLEOTIDE SEQUENCE [LARGE SCALE GENOMIC DNA]</scope>
    <source>
        <strain evidence="3">AR-01</strain>
    </source>
</reference>